<gene>
    <name evidence="3" type="ORF">RJ639_001986</name>
</gene>
<dbReference type="InterPro" id="IPR058580">
    <property type="entry name" value="DUF2828"/>
</dbReference>
<dbReference type="EMBL" id="JAVXUP010000006">
    <property type="protein sequence ID" value="KAK3043407.1"/>
    <property type="molecule type" value="Genomic_DNA"/>
</dbReference>
<evidence type="ECO:0000259" key="1">
    <source>
        <dbReference type="Pfam" id="PF11443"/>
    </source>
</evidence>
<evidence type="ECO:0000313" key="3">
    <source>
        <dbReference type="EMBL" id="KAK3043407.1"/>
    </source>
</evidence>
<dbReference type="PIRSF" id="PIRSF015417">
    <property type="entry name" value="T31B5_30_vWA"/>
    <property type="match status" value="1"/>
</dbReference>
<comment type="caution">
    <text evidence="3">The sequence shown here is derived from an EMBL/GenBank/DDBJ whole genome shotgun (WGS) entry which is preliminary data.</text>
</comment>
<name>A0AA88XBA6_9ASTE</name>
<sequence>MKLYKRLFYEHDSKRFKEYLKKVKSRRSMIAGVLLPHEIIASLTDSTWPEGAELQWKRMVDDLAKKGKLTNCMAICDVSGSMYGTPIELSVALGLLISDLSEGPWKVTFSANPRFHVIKGDTMPSKTSFRREMEWRANISFQKDFDLILEVAVRGKLNEDQIIKTLFVFSNMEFN</sequence>
<dbReference type="Proteomes" id="UP001188597">
    <property type="component" value="Unassembled WGS sequence"/>
</dbReference>
<evidence type="ECO:0000313" key="4">
    <source>
        <dbReference type="Proteomes" id="UP001188597"/>
    </source>
</evidence>
<dbReference type="PANTHER" id="PTHR31373:SF24">
    <property type="match status" value="1"/>
</dbReference>
<dbReference type="PANTHER" id="PTHR31373">
    <property type="entry name" value="OS06G0652100 PROTEIN"/>
    <property type="match status" value="1"/>
</dbReference>
<evidence type="ECO:0000259" key="2">
    <source>
        <dbReference type="Pfam" id="PF25043"/>
    </source>
</evidence>
<dbReference type="Pfam" id="PF11443">
    <property type="entry name" value="DUF2828"/>
    <property type="match status" value="1"/>
</dbReference>
<organism evidence="3 4">
    <name type="scientific">Escallonia herrerae</name>
    <dbReference type="NCBI Taxonomy" id="1293975"/>
    <lineage>
        <taxon>Eukaryota</taxon>
        <taxon>Viridiplantae</taxon>
        <taxon>Streptophyta</taxon>
        <taxon>Embryophyta</taxon>
        <taxon>Tracheophyta</taxon>
        <taxon>Spermatophyta</taxon>
        <taxon>Magnoliopsida</taxon>
        <taxon>eudicotyledons</taxon>
        <taxon>Gunneridae</taxon>
        <taxon>Pentapetalae</taxon>
        <taxon>asterids</taxon>
        <taxon>campanulids</taxon>
        <taxon>Escalloniales</taxon>
        <taxon>Escalloniaceae</taxon>
        <taxon>Escallonia</taxon>
    </lineage>
</organism>
<protein>
    <submittedName>
        <fullName evidence="3">Uncharacterized protein</fullName>
    </submittedName>
</protein>
<feature type="domain" description="DUF7788" evidence="2">
    <location>
        <begin position="71"/>
        <end position="175"/>
    </location>
</feature>
<proteinExistence type="predicted"/>
<accession>A0AA88XBA6</accession>
<reference evidence="3" key="1">
    <citation type="submission" date="2022-12" db="EMBL/GenBank/DDBJ databases">
        <title>Draft genome assemblies for two species of Escallonia (Escalloniales).</title>
        <authorList>
            <person name="Chanderbali A."/>
            <person name="Dervinis C."/>
            <person name="Anghel I."/>
            <person name="Soltis D."/>
            <person name="Soltis P."/>
            <person name="Zapata F."/>
        </authorList>
    </citation>
    <scope>NUCLEOTIDE SEQUENCE</scope>
    <source>
        <strain evidence="3">UCBG64.0493</strain>
        <tissue evidence="3">Leaf</tissue>
    </source>
</reference>
<keyword evidence="4" id="KW-1185">Reference proteome</keyword>
<dbReference type="InterPro" id="IPR011205">
    <property type="entry name" value="UCP015417_vWA"/>
</dbReference>
<dbReference type="AlphaFoldDB" id="A0AA88XBA6"/>
<dbReference type="Pfam" id="PF25043">
    <property type="entry name" value="DUF7788"/>
    <property type="match status" value="1"/>
</dbReference>
<dbReference type="InterPro" id="IPR056690">
    <property type="entry name" value="DUF7788"/>
</dbReference>
<feature type="domain" description="DUF2828" evidence="1">
    <location>
        <begin position="1"/>
        <end position="69"/>
    </location>
</feature>